<evidence type="ECO:0000259" key="4">
    <source>
        <dbReference type="PROSITE" id="PS01031"/>
    </source>
</evidence>
<evidence type="ECO:0000256" key="1">
    <source>
        <dbReference type="ARBA" id="ARBA00023016"/>
    </source>
</evidence>
<reference evidence="5" key="2">
    <citation type="submission" date="2013-10" db="EMBL/GenBank/DDBJ databases">
        <authorList>
            <person name="Aslett M."/>
        </authorList>
    </citation>
    <scope>NUCLEOTIDE SEQUENCE [LARGE SCALE GENOMIC DNA]</scope>
    <source>
        <strain evidence="5">Houghton</strain>
    </source>
</reference>
<evidence type="ECO:0000256" key="2">
    <source>
        <dbReference type="PROSITE-ProRule" id="PRU00285"/>
    </source>
</evidence>
<dbReference type="InterPro" id="IPR031107">
    <property type="entry name" value="Small_HSP"/>
</dbReference>
<dbReference type="AlphaFoldDB" id="U6LDK8"/>
<keyword evidence="1 5" id="KW-0346">Stress response</keyword>
<dbReference type="SUPFAM" id="SSF49764">
    <property type="entry name" value="HSP20-like chaperones"/>
    <property type="match status" value="1"/>
</dbReference>
<evidence type="ECO:0000313" key="6">
    <source>
        <dbReference type="Proteomes" id="UP000030750"/>
    </source>
</evidence>
<proteinExistence type="inferred from homology"/>
<dbReference type="OrthoDB" id="1431247at2759"/>
<keyword evidence="6" id="KW-1185">Reference proteome</keyword>
<dbReference type="Pfam" id="PF00011">
    <property type="entry name" value="HSP20"/>
    <property type="match status" value="1"/>
</dbReference>
<dbReference type="Proteomes" id="UP000030750">
    <property type="component" value="Unassembled WGS sequence"/>
</dbReference>
<accession>U6LDK8</accession>
<dbReference type="CDD" id="cd06464">
    <property type="entry name" value="ACD_sHsps-like"/>
    <property type="match status" value="1"/>
</dbReference>
<gene>
    <name evidence="5" type="ORF">EBH_0015620</name>
</gene>
<dbReference type="VEuPathDB" id="ToxoDB:EBH_0015620"/>
<feature type="domain" description="SHSP" evidence="4">
    <location>
        <begin position="50"/>
        <end position="168"/>
    </location>
</feature>
<organism evidence="5 6">
    <name type="scientific">Eimeria brunetti</name>
    <dbReference type="NCBI Taxonomy" id="51314"/>
    <lineage>
        <taxon>Eukaryota</taxon>
        <taxon>Sar</taxon>
        <taxon>Alveolata</taxon>
        <taxon>Apicomplexa</taxon>
        <taxon>Conoidasida</taxon>
        <taxon>Coccidia</taxon>
        <taxon>Eucoccidiorida</taxon>
        <taxon>Eimeriorina</taxon>
        <taxon>Eimeriidae</taxon>
        <taxon>Eimeria</taxon>
    </lineage>
</organism>
<name>U6LDK8_9EIME</name>
<dbReference type="Gene3D" id="2.60.40.790">
    <property type="match status" value="1"/>
</dbReference>
<dbReference type="EMBL" id="HG710689">
    <property type="protein sequence ID" value="CDJ47328.1"/>
    <property type="molecule type" value="Genomic_DNA"/>
</dbReference>
<dbReference type="InterPro" id="IPR002068">
    <property type="entry name" value="A-crystallin/Hsp20_dom"/>
</dbReference>
<dbReference type="PROSITE" id="PS01031">
    <property type="entry name" value="SHSP"/>
    <property type="match status" value="1"/>
</dbReference>
<reference evidence="5" key="1">
    <citation type="submission" date="2013-10" db="EMBL/GenBank/DDBJ databases">
        <title>Genomic analysis of the causative agents of coccidiosis in chickens.</title>
        <authorList>
            <person name="Reid A.J."/>
            <person name="Blake D."/>
            <person name="Billington K."/>
            <person name="Browne H."/>
            <person name="Dunn M."/>
            <person name="Hung S."/>
            <person name="Kawahara F."/>
            <person name="Miranda-Saavedra D."/>
            <person name="Mourier T."/>
            <person name="Nagra H."/>
            <person name="Otto T.D."/>
            <person name="Rawlings N."/>
            <person name="Sanchez A."/>
            <person name="Sanders M."/>
            <person name="Subramaniam C."/>
            <person name="Tay Y."/>
            <person name="Dear P."/>
            <person name="Doerig C."/>
            <person name="Gruber A."/>
            <person name="Parkinson J."/>
            <person name="Shirley M."/>
            <person name="Wan K.L."/>
            <person name="Berriman M."/>
            <person name="Tomley F."/>
            <person name="Pain A."/>
        </authorList>
    </citation>
    <scope>NUCLEOTIDE SEQUENCE [LARGE SCALE GENOMIC DNA]</scope>
    <source>
        <strain evidence="5">Houghton</strain>
    </source>
</reference>
<comment type="similarity">
    <text evidence="2 3">Belongs to the small heat shock protein (HSP20) family.</text>
</comment>
<dbReference type="PANTHER" id="PTHR11527">
    <property type="entry name" value="HEAT-SHOCK PROTEIN 20 FAMILY MEMBER"/>
    <property type="match status" value="1"/>
</dbReference>
<evidence type="ECO:0000256" key="3">
    <source>
        <dbReference type="RuleBase" id="RU003616"/>
    </source>
</evidence>
<protein>
    <submittedName>
        <fullName evidence="5">Small heat shock protein 20, putative</fullName>
    </submittedName>
</protein>
<dbReference type="InterPro" id="IPR008978">
    <property type="entry name" value="HSP20-like_chaperone"/>
</dbReference>
<evidence type="ECO:0000313" key="5">
    <source>
        <dbReference type="EMBL" id="CDJ47328.1"/>
    </source>
</evidence>
<sequence length="181" mass="20078">MCDCCSFAPQPEAEADQLVIDRMIPSGPKKPQLALPANEMQEISPPEEVKGKISFVPSIDLFFDPKEESVILLMDLPGASKDEICIEVGEGVLSIGGPRSKSELKEKFGSQLRLIAHERPTGYYCRRFQLPCNALEDTMAAQFSGGVLEVKFKCVQHVEKRRIDIGAPAAEKTEKKTEKQR</sequence>